<reference evidence="2 3" key="1">
    <citation type="journal article" date="2015" name="Genome Biol. Evol.">
        <title>The genome of winter moth (Operophtera brumata) provides a genomic perspective on sexual dimorphism and phenology.</title>
        <authorList>
            <person name="Derks M.F."/>
            <person name="Smit S."/>
            <person name="Salis L."/>
            <person name="Schijlen E."/>
            <person name="Bossers A."/>
            <person name="Mateman C."/>
            <person name="Pijl A.S."/>
            <person name="de Ridder D."/>
            <person name="Groenen M.A."/>
            <person name="Visser M.E."/>
            <person name="Megens H.J."/>
        </authorList>
    </citation>
    <scope>NUCLEOTIDE SEQUENCE [LARGE SCALE GENOMIC DNA]</scope>
    <source>
        <strain evidence="2">WM2013NL</strain>
        <tissue evidence="2">Head and thorax</tissue>
    </source>
</reference>
<keyword evidence="2" id="KW-0695">RNA-directed DNA polymerase</keyword>
<evidence type="ECO:0000256" key="1">
    <source>
        <dbReference type="SAM" id="MobiDB-lite"/>
    </source>
</evidence>
<organism evidence="2 3">
    <name type="scientific">Operophtera brumata</name>
    <name type="common">Winter moth</name>
    <name type="synonym">Phalaena brumata</name>
    <dbReference type="NCBI Taxonomy" id="104452"/>
    <lineage>
        <taxon>Eukaryota</taxon>
        <taxon>Metazoa</taxon>
        <taxon>Ecdysozoa</taxon>
        <taxon>Arthropoda</taxon>
        <taxon>Hexapoda</taxon>
        <taxon>Insecta</taxon>
        <taxon>Pterygota</taxon>
        <taxon>Neoptera</taxon>
        <taxon>Endopterygota</taxon>
        <taxon>Lepidoptera</taxon>
        <taxon>Glossata</taxon>
        <taxon>Ditrysia</taxon>
        <taxon>Geometroidea</taxon>
        <taxon>Geometridae</taxon>
        <taxon>Larentiinae</taxon>
        <taxon>Operophtera</taxon>
    </lineage>
</organism>
<dbReference type="AlphaFoldDB" id="A0A0L7LN18"/>
<dbReference type="Proteomes" id="UP000037510">
    <property type="component" value="Unassembled WGS sequence"/>
</dbReference>
<proteinExistence type="predicted"/>
<keyword evidence="3" id="KW-1185">Reference proteome</keyword>
<feature type="compositionally biased region" description="Basic and acidic residues" evidence="1">
    <location>
        <begin position="133"/>
        <end position="143"/>
    </location>
</feature>
<feature type="compositionally biased region" description="Acidic residues" evidence="1">
    <location>
        <begin position="37"/>
        <end position="63"/>
    </location>
</feature>
<keyword evidence="2" id="KW-0808">Transferase</keyword>
<dbReference type="GO" id="GO:0003964">
    <property type="term" value="F:RNA-directed DNA polymerase activity"/>
    <property type="evidence" value="ECO:0007669"/>
    <property type="project" value="UniProtKB-KW"/>
</dbReference>
<feature type="compositionally biased region" description="Polar residues" evidence="1">
    <location>
        <begin position="91"/>
        <end position="114"/>
    </location>
</feature>
<evidence type="ECO:0000313" key="2">
    <source>
        <dbReference type="EMBL" id="KOB76606.1"/>
    </source>
</evidence>
<feature type="region of interest" description="Disordered" evidence="1">
    <location>
        <begin position="1"/>
        <end position="143"/>
    </location>
</feature>
<feature type="compositionally biased region" description="Basic and acidic residues" evidence="1">
    <location>
        <begin position="7"/>
        <end position="16"/>
    </location>
</feature>
<dbReference type="EMBL" id="JTDY01000577">
    <property type="protein sequence ID" value="KOB76606.1"/>
    <property type="molecule type" value="Genomic_DNA"/>
</dbReference>
<feature type="compositionally biased region" description="Basic and acidic residues" evidence="1">
    <location>
        <begin position="290"/>
        <end position="299"/>
    </location>
</feature>
<feature type="compositionally biased region" description="Low complexity" evidence="1">
    <location>
        <begin position="280"/>
        <end position="289"/>
    </location>
</feature>
<evidence type="ECO:0000313" key="3">
    <source>
        <dbReference type="Proteomes" id="UP000037510"/>
    </source>
</evidence>
<feature type="compositionally biased region" description="Basic and acidic residues" evidence="1">
    <location>
        <begin position="79"/>
        <end position="90"/>
    </location>
</feature>
<name>A0A0L7LN18_OPEBR</name>
<feature type="region of interest" description="Disordered" evidence="1">
    <location>
        <begin position="278"/>
        <end position="299"/>
    </location>
</feature>
<gene>
    <name evidence="2" type="ORF">OBRU01_05453</name>
</gene>
<keyword evidence="2" id="KW-0548">Nucleotidyltransferase</keyword>
<feature type="compositionally biased region" description="Low complexity" evidence="1">
    <location>
        <begin position="123"/>
        <end position="132"/>
    </location>
</feature>
<accession>A0A0L7LN18</accession>
<protein>
    <submittedName>
        <fullName evidence="2">Putative RNA-directed DNA polymerase from transposon BS</fullName>
    </submittedName>
</protein>
<comment type="caution">
    <text evidence="2">The sequence shown here is derived from an EMBL/GenBank/DDBJ whole genome shotgun (WGS) entry which is preliminary data.</text>
</comment>
<sequence length="471" mass="55319">MTSIHSKIFEMFKNLKSDAMPKPPRPHRATETRQDPVDENDENIDSTNEPEEIIVESDDDDTEKNEKKPKFKKSFFKPNKNEGKPRKSDKTGSSNVNTQATGNVINIVNSQNVRWGNDYYMGPTNTKPPTNTNRKDEKESEEHVEKNNLIKLLMEAKIKLSWVPHIKELSRKFYATLHSIIRLKHFLPTSTKISLVNSLLLPIIDYADVAFLDLSEDLLNKLDRLMNTCIRFIFCLRKYDHVSIFRAKLKWLQIRERRNLRTLCVLFSNVRWGNDYYMGPTNTKPPTNTNRKDEKESEEHVEKNNLIKLLMEAKIKLSWVPHIKELSRKFYATLHSIIRLKHFLPTSTKISLVNSLLLPIIDYADVAFLDLSEDLLNKLDRLMNTCIRFIFCLRKYDHVSIFRAKLKWLQIRERRNLRTLCARYKLLIDWMNDDSDGSRTLGLLANILWEEGERELVKELALLYKRANSKK</sequence>